<dbReference type="InterPro" id="IPR002543">
    <property type="entry name" value="FtsK_dom"/>
</dbReference>
<gene>
    <name evidence="5" type="ORF">DZF93_20810</name>
</gene>
<dbReference type="PANTHER" id="PTHR22683:SF1">
    <property type="entry name" value="TYPE VII SECRETION SYSTEM PROTEIN ESSC"/>
    <property type="match status" value="1"/>
</dbReference>
<accession>A0A399NRQ8</accession>
<keyword evidence="1 3" id="KW-0547">Nucleotide-binding</keyword>
<proteinExistence type="predicted"/>
<dbReference type="SUPFAM" id="SSF52540">
    <property type="entry name" value="P-loop containing nucleoside triphosphate hydrolases"/>
    <property type="match status" value="1"/>
</dbReference>
<dbReference type="PROSITE" id="PS50901">
    <property type="entry name" value="FTSK"/>
    <property type="match status" value="1"/>
</dbReference>
<evidence type="ECO:0000313" key="5">
    <source>
        <dbReference type="EMBL" id="RII96417.1"/>
    </source>
</evidence>
<dbReference type="Gene3D" id="3.40.50.300">
    <property type="entry name" value="P-loop containing nucleotide triphosphate hydrolases"/>
    <property type="match status" value="1"/>
</dbReference>
<evidence type="ECO:0000256" key="1">
    <source>
        <dbReference type="ARBA" id="ARBA00022741"/>
    </source>
</evidence>
<dbReference type="Proteomes" id="UP000266634">
    <property type="component" value="Unassembled WGS sequence"/>
</dbReference>
<dbReference type="AlphaFoldDB" id="A0A399NRQ8"/>
<evidence type="ECO:0000256" key="2">
    <source>
        <dbReference type="ARBA" id="ARBA00022840"/>
    </source>
</evidence>
<feature type="non-terminal residue" evidence="5">
    <location>
        <position position="1"/>
    </location>
</feature>
<dbReference type="GO" id="GO:0005524">
    <property type="term" value="F:ATP binding"/>
    <property type="evidence" value="ECO:0007669"/>
    <property type="project" value="UniProtKB-UniRule"/>
</dbReference>
<feature type="binding site" evidence="3">
    <location>
        <begin position="33"/>
        <end position="40"/>
    </location>
    <ligand>
        <name>ATP</name>
        <dbReference type="ChEBI" id="CHEBI:30616"/>
    </ligand>
</feature>
<comment type="caution">
    <text evidence="5">The sequence shown here is derived from an EMBL/GenBank/DDBJ whole genome shotgun (WGS) entry which is preliminary data.</text>
</comment>
<evidence type="ECO:0000259" key="4">
    <source>
        <dbReference type="PROSITE" id="PS50901"/>
    </source>
</evidence>
<dbReference type="Pfam" id="PF01580">
    <property type="entry name" value="FtsK_SpoIIIE"/>
    <property type="match status" value="1"/>
</dbReference>
<evidence type="ECO:0000313" key="6">
    <source>
        <dbReference type="Proteomes" id="UP000266634"/>
    </source>
</evidence>
<name>A0A399NRQ8_9MICO</name>
<dbReference type="PANTHER" id="PTHR22683">
    <property type="entry name" value="SPORULATION PROTEIN RELATED"/>
    <property type="match status" value="1"/>
</dbReference>
<reference evidence="5 6" key="1">
    <citation type="submission" date="2018-08" db="EMBL/GenBank/DDBJ databases">
        <title>Genome Sequence of Clavibacter michiganensis Subspecies type strains, and the Atypical Peach-Colored Strains Isolated from Tomato.</title>
        <authorList>
            <person name="Osdaghi E."/>
            <person name="Portier P."/>
            <person name="Briand M."/>
            <person name="Jacques M.-A."/>
        </authorList>
    </citation>
    <scope>NUCLEOTIDE SEQUENCE [LARGE SCALE GENOMIC DNA]</scope>
    <source>
        <strain evidence="5 6">CFBP 6488</strain>
    </source>
</reference>
<dbReference type="EMBL" id="QWEA01001778">
    <property type="protein sequence ID" value="RII96417.1"/>
    <property type="molecule type" value="Genomic_DNA"/>
</dbReference>
<dbReference type="GO" id="GO:0003677">
    <property type="term" value="F:DNA binding"/>
    <property type="evidence" value="ECO:0007669"/>
    <property type="project" value="InterPro"/>
</dbReference>
<sequence>RRPGTLAAVIGVGHAGPVAVDLVADGPHAVVAGTTGSGKSELLVTWMAALAAAHPPEEATVLLVDFKGGAAFDPLLVLPHAVGLVTDLDGQGARRALESLRA</sequence>
<organism evidence="5 6">
    <name type="scientific">Clavibacter michiganensis subsp. insidiosus</name>
    <dbReference type="NCBI Taxonomy" id="33014"/>
    <lineage>
        <taxon>Bacteria</taxon>
        <taxon>Bacillati</taxon>
        <taxon>Actinomycetota</taxon>
        <taxon>Actinomycetes</taxon>
        <taxon>Micrococcales</taxon>
        <taxon>Microbacteriaceae</taxon>
        <taxon>Clavibacter</taxon>
    </lineage>
</organism>
<dbReference type="InterPro" id="IPR027417">
    <property type="entry name" value="P-loop_NTPase"/>
</dbReference>
<dbReference type="InterPro" id="IPR050206">
    <property type="entry name" value="FtsK/SpoIIIE/SftA"/>
</dbReference>
<feature type="non-terminal residue" evidence="5">
    <location>
        <position position="102"/>
    </location>
</feature>
<evidence type="ECO:0000256" key="3">
    <source>
        <dbReference type="PROSITE-ProRule" id="PRU00289"/>
    </source>
</evidence>
<keyword evidence="2 3" id="KW-0067">ATP-binding</keyword>
<protein>
    <recommendedName>
        <fullName evidence="4">FtsK domain-containing protein</fullName>
    </recommendedName>
</protein>
<feature type="domain" description="FtsK" evidence="4">
    <location>
        <begin position="15"/>
        <end position="102"/>
    </location>
</feature>